<keyword evidence="4" id="KW-1185">Reference proteome</keyword>
<dbReference type="InterPro" id="IPR050855">
    <property type="entry name" value="NDM-1-like"/>
</dbReference>
<reference evidence="3 4" key="1">
    <citation type="submission" date="2021-01" db="EMBL/GenBank/DDBJ databases">
        <title>Whole genome shotgun sequence of Actinoplanes deccanensis NBRC 13994.</title>
        <authorList>
            <person name="Komaki H."/>
            <person name="Tamura T."/>
        </authorList>
    </citation>
    <scope>NUCLEOTIDE SEQUENCE [LARGE SCALE GENOMIC DNA]</scope>
    <source>
        <strain evidence="3 4">NBRC 13994</strain>
    </source>
</reference>
<comment type="caution">
    <text evidence="3">The sequence shown here is derived from an EMBL/GenBank/DDBJ whole genome shotgun (WGS) entry which is preliminary data.</text>
</comment>
<dbReference type="SMART" id="SM00849">
    <property type="entry name" value="Lactamase_B"/>
    <property type="match status" value="1"/>
</dbReference>
<dbReference type="CDD" id="cd07721">
    <property type="entry name" value="yflN-like_MBL-fold"/>
    <property type="match status" value="1"/>
</dbReference>
<sequence>MSGVREVVDGVFELSLGVVNVHVVVTDDGVVLVDTGLPRNVKRIDRALRGLRKSIGDVRAVLLTHHHFDHVGTVAEIRRRSGARVFAHAADAPVITGAIPRETPAKGMAKLAARLIGSPEPTKLDQLITGDETSPLPGFTALHTPGHTRGHLSYLLDRDGGVLFAGDTASGTRDGKVTLGPTQASVDPAEQGRSLRKLAGYDFEHALFGHGPAVSGRAAELLRAYAGGSDGGSDGEGEGRP</sequence>
<dbReference type="SUPFAM" id="SSF56281">
    <property type="entry name" value="Metallo-hydrolase/oxidoreductase"/>
    <property type="match status" value="1"/>
</dbReference>
<proteinExistence type="predicted"/>
<feature type="region of interest" description="Disordered" evidence="1">
    <location>
        <begin position="170"/>
        <end position="191"/>
    </location>
</feature>
<dbReference type="PANTHER" id="PTHR42951:SF17">
    <property type="entry name" value="METALLO-BETA-LACTAMASE DOMAIN-CONTAINING PROTEIN"/>
    <property type="match status" value="1"/>
</dbReference>
<accession>A0ABQ3YL64</accession>
<organism evidence="3 4">
    <name type="scientific">Paractinoplanes deccanensis</name>
    <dbReference type="NCBI Taxonomy" id="113561"/>
    <lineage>
        <taxon>Bacteria</taxon>
        <taxon>Bacillati</taxon>
        <taxon>Actinomycetota</taxon>
        <taxon>Actinomycetes</taxon>
        <taxon>Micromonosporales</taxon>
        <taxon>Micromonosporaceae</taxon>
        <taxon>Paractinoplanes</taxon>
    </lineage>
</organism>
<feature type="domain" description="Metallo-beta-lactamase" evidence="2">
    <location>
        <begin position="18"/>
        <end position="210"/>
    </location>
</feature>
<dbReference type="InterPro" id="IPR036866">
    <property type="entry name" value="RibonucZ/Hydroxyglut_hydro"/>
</dbReference>
<protein>
    <submittedName>
        <fullName evidence="3">MBL fold metallo-hydrolase</fullName>
    </submittedName>
</protein>
<evidence type="ECO:0000259" key="2">
    <source>
        <dbReference type="SMART" id="SM00849"/>
    </source>
</evidence>
<dbReference type="InterPro" id="IPR001279">
    <property type="entry name" value="Metallo-B-lactamas"/>
</dbReference>
<dbReference type="Proteomes" id="UP000609879">
    <property type="component" value="Unassembled WGS sequence"/>
</dbReference>
<evidence type="ECO:0000256" key="1">
    <source>
        <dbReference type="SAM" id="MobiDB-lite"/>
    </source>
</evidence>
<name>A0ABQ3YL64_9ACTN</name>
<evidence type="ECO:0000313" key="3">
    <source>
        <dbReference type="EMBL" id="GID80736.1"/>
    </source>
</evidence>
<gene>
    <name evidence="3" type="ORF">Ade02nite_93770</name>
</gene>
<evidence type="ECO:0000313" key="4">
    <source>
        <dbReference type="Proteomes" id="UP000609879"/>
    </source>
</evidence>
<dbReference type="PANTHER" id="PTHR42951">
    <property type="entry name" value="METALLO-BETA-LACTAMASE DOMAIN-CONTAINING"/>
    <property type="match status" value="1"/>
</dbReference>
<dbReference type="Gene3D" id="3.60.15.10">
    <property type="entry name" value="Ribonuclease Z/Hydroxyacylglutathione hydrolase-like"/>
    <property type="match status" value="1"/>
</dbReference>
<dbReference type="Pfam" id="PF00753">
    <property type="entry name" value="Lactamase_B"/>
    <property type="match status" value="1"/>
</dbReference>
<dbReference type="EMBL" id="BOMI01000202">
    <property type="protein sequence ID" value="GID80736.1"/>
    <property type="molecule type" value="Genomic_DNA"/>
</dbReference>